<sequence>MKLLLLLIISASMLIEELVSADGFIKDSDGCKISCPTYGYCDDYCKARGGTKGTCYLFLKGCWCIGLPDDKAWKEETESPSCGRKK</sequence>
<organism evidence="6">
    <name type="scientific">Odontobuthus doriae</name>
    <name type="common">Yellow Iranian scorpion</name>
    <dbReference type="NCBI Taxonomy" id="342590"/>
    <lineage>
        <taxon>Eukaryota</taxon>
        <taxon>Metazoa</taxon>
        <taxon>Ecdysozoa</taxon>
        <taxon>Arthropoda</taxon>
        <taxon>Chelicerata</taxon>
        <taxon>Arachnida</taxon>
        <taxon>Scorpiones</taxon>
        <taxon>Buthida</taxon>
        <taxon>Buthoidea</taxon>
        <taxon>Buthidae</taxon>
        <taxon>Odontobuthus</taxon>
    </lineage>
</organism>
<comment type="subcellular location">
    <subcellularLocation>
        <location evidence="1">Secreted</location>
    </subcellularLocation>
</comment>
<dbReference type="SUPFAM" id="SSF57095">
    <property type="entry name" value="Scorpion toxin-like"/>
    <property type="match status" value="1"/>
</dbReference>
<dbReference type="Gene3D" id="3.30.30.10">
    <property type="entry name" value="Knottin, scorpion toxin-like"/>
    <property type="match status" value="1"/>
</dbReference>
<reference evidence="6" key="1">
    <citation type="submission" date="2015-12" db="EMBL/GenBank/DDBJ databases">
        <title>First venom gland transcriptomic analysis of Iranian yellow scorpion Odonthubuthus doriae.</title>
        <authorList>
            <person name="Naderi Soorki M."/>
            <person name="Galehdari H."/>
            <person name="Jalali A."/>
            <person name="Baradaran M."/>
        </authorList>
    </citation>
    <scope>NUCLEOTIDE SEQUENCE</scope>
    <source>
        <tissue evidence="6">Venom gland</tissue>
    </source>
</reference>
<dbReference type="PROSITE" id="PS51863">
    <property type="entry name" value="LCN_CSAB"/>
    <property type="match status" value="1"/>
</dbReference>
<dbReference type="InterPro" id="IPR036574">
    <property type="entry name" value="Scorpion_toxin-like_sf"/>
</dbReference>
<dbReference type="AlphaFoldDB" id="A0A0U4PXU5"/>
<feature type="chain" id="PRO_5006851851" evidence="4">
    <location>
        <begin position="22"/>
        <end position="86"/>
    </location>
</feature>
<evidence type="ECO:0000259" key="5">
    <source>
        <dbReference type="PROSITE" id="PS51863"/>
    </source>
</evidence>
<dbReference type="GO" id="GO:0090729">
    <property type="term" value="F:toxin activity"/>
    <property type="evidence" value="ECO:0007669"/>
    <property type="project" value="InterPro"/>
</dbReference>
<dbReference type="GO" id="GO:0019871">
    <property type="term" value="F:sodium channel inhibitor activity"/>
    <property type="evidence" value="ECO:0007669"/>
    <property type="project" value="InterPro"/>
</dbReference>
<name>A0A0U4PXU5_ODODO</name>
<dbReference type="GO" id="GO:0005576">
    <property type="term" value="C:extracellular region"/>
    <property type="evidence" value="ECO:0007669"/>
    <property type="project" value="UniProtKB-SubCell"/>
</dbReference>
<gene>
    <name evidence="6" type="primary">NaTx9</name>
</gene>
<keyword evidence="6" id="KW-0406">Ion transport</keyword>
<dbReference type="InterPro" id="IPR002061">
    <property type="entry name" value="Scorpion_toxinL/defensin"/>
</dbReference>
<proteinExistence type="evidence at transcript level"/>
<dbReference type="InterPro" id="IPR044062">
    <property type="entry name" value="LCN-type_CS_alpha_beta_dom"/>
</dbReference>
<accession>A0A0U4PXU5</accession>
<keyword evidence="6" id="KW-0813">Transport</keyword>
<dbReference type="InterPro" id="IPR018218">
    <property type="entry name" value="Scorpion_toxinL"/>
</dbReference>
<keyword evidence="6" id="KW-0407">Ion channel</keyword>
<evidence type="ECO:0000313" key="6">
    <source>
        <dbReference type="EMBL" id="ALY87540.1"/>
    </source>
</evidence>
<dbReference type="GO" id="GO:0034220">
    <property type="term" value="P:monoatomic ion transmembrane transport"/>
    <property type="evidence" value="ECO:0007669"/>
    <property type="project" value="UniProtKB-KW"/>
</dbReference>
<evidence type="ECO:0000256" key="4">
    <source>
        <dbReference type="SAM" id="SignalP"/>
    </source>
</evidence>
<dbReference type="CDD" id="cd23106">
    <property type="entry name" value="neurotoxins_LC_scorpion"/>
    <property type="match status" value="1"/>
</dbReference>
<dbReference type="InterPro" id="IPR003614">
    <property type="entry name" value="Knottins"/>
</dbReference>
<evidence type="ECO:0000256" key="1">
    <source>
        <dbReference type="ARBA" id="ARBA00004613"/>
    </source>
</evidence>
<dbReference type="EMBL" id="KU295408">
    <property type="protein sequence ID" value="ALY87540.1"/>
    <property type="molecule type" value="mRNA"/>
</dbReference>
<evidence type="ECO:0000256" key="2">
    <source>
        <dbReference type="ARBA" id="ARBA00022525"/>
    </source>
</evidence>
<feature type="domain" description="LCN-type CS-alpha/beta" evidence="5">
    <location>
        <begin position="21"/>
        <end position="83"/>
    </location>
</feature>
<dbReference type="GO" id="GO:0006952">
    <property type="term" value="P:defense response"/>
    <property type="evidence" value="ECO:0007669"/>
    <property type="project" value="InterPro"/>
</dbReference>
<evidence type="ECO:0000256" key="3">
    <source>
        <dbReference type="ARBA" id="ARBA00023157"/>
    </source>
</evidence>
<keyword evidence="2" id="KW-0964">Secreted</keyword>
<dbReference type="SMART" id="SM00505">
    <property type="entry name" value="Knot1"/>
    <property type="match status" value="1"/>
</dbReference>
<keyword evidence="4" id="KW-0732">Signal</keyword>
<feature type="signal peptide" evidence="4">
    <location>
        <begin position="1"/>
        <end position="21"/>
    </location>
</feature>
<dbReference type="PRINTS" id="PR00285">
    <property type="entry name" value="SCORPNTOXIN"/>
</dbReference>
<keyword evidence="3" id="KW-1015">Disulfide bond</keyword>
<protein>
    <submittedName>
        <fullName evidence="6">Sodium channel toxin NaTx9</fullName>
    </submittedName>
</protein>
<dbReference type="Pfam" id="PF00537">
    <property type="entry name" value="Toxin_3"/>
    <property type="match status" value="1"/>
</dbReference>